<dbReference type="SMART" id="SM00848">
    <property type="entry name" value="Inhibitor_I29"/>
    <property type="match status" value="1"/>
</dbReference>
<dbReference type="SMART" id="SM00645">
    <property type="entry name" value="Pept_C1"/>
    <property type="match status" value="1"/>
</dbReference>
<proteinExistence type="inferred from homology"/>
<evidence type="ECO:0000259" key="3">
    <source>
        <dbReference type="SMART" id="SM00645"/>
    </source>
</evidence>
<reference evidence="5 6" key="1">
    <citation type="submission" date="2023-08" db="EMBL/GenBank/DDBJ databases">
        <title>A Necator americanus chromosomal reference genome.</title>
        <authorList>
            <person name="Ilik V."/>
            <person name="Petrzelkova K.J."/>
            <person name="Pardy F."/>
            <person name="Fuh T."/>
            <person name="Niatou-Singa F.S."/>
            <person name="Gouil Q."/>
            <person name="Baker L."/>
            <person name="Ritchie M.E."/>
            <person name="Jex A.R."/>
            <person name="Gazzola D."/>
            <person name="Li H."/>
            <person name="Toshio Fujiwara R."/>
            <person name="Zhan B."/>
            <person name="Aroian R.V."/>
            <person name="Pafco B."/>
            <person name="Schwarz E.M."/>
        </authorList>
    </citation>
    <scope>NUCLEOTIDE SEQUENCE [LARGE SCALE GENOMIC DNA]</scope>
    <source>
        <strain evidence="5 6">Aroian</strain>
        <tissue evidence="5">Whole animal</tissue>
    </source>
</reference>
<dbReference type="InterPro" id="IPR013128">
    <property type="entry name" value="Peptidase_C1A"/>
</dbReference>
<evidence type="ECO:0000256" key="1">
    <source>
        <dbReference type="ARBA" id="ARBA00008455"/>
    </source>
</evidence>
<dbReference type="Proteomes" id="UP001303046">
    <property type="component" value="Unassembled WGS sequence"/>
</dbReference>
<evidence type="ECO:0000259" key="4">
    <source>
        <dbReference type="SMART" id="SM00848"/>
    </source>
</evidence>
<sequence>MVERAIPDHSLHPRTSGRESMRSPHQSSQVKPMNRLLGEKERTRAICACSKDAPYCDTLLNKIHKTVSISTKCKQWIAMLDANYFASELSLPPEKRIITKDYCPTSCSNCNSIQSTPSIKTAIPTTSSPPTGTTHPPTSPSTIPPTPDDVLKEILHNDVDFRHLTRDYDIKSDAEDGILRYEFYIVNKKKVTEHNRMYEAGETSYKMAVNQFSVAKPDELAPLALALPPPTPLNDAVQGIQRQKRQTRNDTVDFRHYMQPVVNQMNCGGCWAFAMTSTLEGFFAMNGHSIPPLSVQELLDCDRNVSTKYGVGNVGCGGGYFQVAAEYLQKKGATSEAEYSFVGKESSTCQLSSAAVIPRMKSFDSGYVSALNDSAYALLNTALEERVRRGPVAVGMAVNSNIYSYSEGIFDGECGTTINHAVVIVGFTPQYWIVRNSWGSSWGEAGHIRILRQPTDPCKLTRYWSQPIATATWTQGNAVVVPPMQSTTSVPNLQDCCDGACCEECTCNDDDDDDDDEYTISGMEKLRTTTITTDVNFGVDRAWKKEKQKQKTQKL</sequence>
<evidence type="ECO:0008006" key="7">
    <source>
        <dbReference type="Google" id="ProtNLM"/>
    </source>
</evidence>
<feature type="compositionally biased region" description="Low complexity" evidence="2">
    <location>
        <begin position="118"/>
        <end position="136"/>
    </location>
</feature>
<feature type="domain" description="Cathepsin propeptide inhibitor" evidence="4">
    <location>
        <begin position="161"/>
        <end position="220"/>
    </location>
</feature>
<gene>
    <name evidence="5" type="primary">Necator_chrII.g7546</name>
    <name evidence="5" type="ORF">RB195_019752</name>
</gene>
<name>A0ABR1CGE5_NECAM</name>
<organism evidence="5 6">
    <name type="scientific">Necator americanus</name>
    <name type="common">Human hookworm</name>
    <dbReference type="NCBI Taxonomy" id="51031"/>
    <lineage>
        <taxon>Eukaryota</taxon>
        <taxon>Metazoa</taxon>
        <taxon>Ecdysozoa</taxon>
        <taxon>Nematoda</taxon>
        <taxon>Chromadorea</taxon>
        <taxon>Rhabditida</taxon>
        <taxon>Rhabditina</taxon>
        <taxon>Rhabditomorpha</taxon>
        <taxon>Strongyloidea</taxon>
        <taxon>Ancylostomatidae</taxon>
        <taxon>Bunostominae</taxon>
        <taxon>Necator</taxon>
    </lineage>
</organism>
<dbReference type="SUPFAM" id="SSF54001">
    <property type="entry name" value="Cysteine proteinases"/>
    <property type="match status" value="1"/>
</dbReference>
<comment type="caution">
    <text evidence="5">The sequence shown here is derived from an EMBL/GenBank/DDBJ whole genome shotgun (WGS) entry which is preliminary data.</text>
</comment>
<feature type="region of interest" description="Disordered" evidence="2">
    <location>
        <begin position="1"/>
        <end position="37"/>
    </location>
</feature>
<evidence type="ECO:0000313" key="5">
    <source>
        <dbReference type="EMBL" id="KAK6737249.1"/>
    </source>
</evidence>
<dbReference type="Pfam" id="PF08246">
    <property type="entry name" value="Inhibitor_I29"/>
    <property type="match status" value="1"/>
</dbReference>
<dbReference type="PANTHER" id="PTHR12411">
    <property type="entry name" value="CYSTEINE PROTEASE FAMILY C1-RELATED"/>
    <property type="match status" value="1"/>
</dbReference>
<feature type="domain" description="Peptidase C1A papain C-terminal" evidence="3">
    <location>
        <begin position="248"/>
        <end position="468"/>
    </location>
</feature>
<dbReference type="PRINTS" id="PR00705">
    <property type="entry name" value="PAPAIN"/>
</dbReference>
<dbReference type="InterPro" id="IPR038765">
    <property type="entry name" value="Papain-like_cys_pep_sf"/>
</dbReference>
<evidence type="ECO:0000256" key="2">
    <source>
        <dbReference type="SAM" id="MobiDB-lite"/>
    </source>
</evidence>
<keyword evidence="6" id="KW-1185">Reference proteome</keyword>
<dbReference type="Gene3D" id="3.90.70.10">
    <property type="entry name" value="Cysteine proteinases"/>
    <property type="match status" value="1"/>
</dbReference>
<dbReference type="CDD" id="cd02248">
    <property type="entry name" value="Peptidase_C1A"/>
    <property type="match status" value="1"/>
</dbReference>
<dbReference type="InterPro" id="IPR013201">
    <property type="entry name" value="Prot_inhib_I29"/>
</dbReference>
<comment type="similarity">
    <text evidence="1">Belongs to the peptidase C1 family.</text>
</comment>
<feature type="compositionally biased region" description="Basic and acidic residues" evidence="2">
    <location>
        <begin position="1"/>
        <end position="22"/>
    </location>
</feature>
<dbReference type="Gene3D" id="1.10.287.2250">
    <property type="match status" value="1"/>
</dbReference>
<dbReference type="InterPro" id="IPR000668">
    <property type="entry name" value="Peptidase_C1A_C"/>
</dbReference>
<dbReference type="EMBL" id="JAVFWL010000002">
    <property type="protein sequence ID" value="KAK6737249.1"/>
    <property type="molecule type" value="Genomic_DNA"/>
</dbReference>
<protein>
    <recommendedName>
        <fullName evidence="7">Papain family cysteine protease</fullName>
    </recommendedName>
</protein>
<evidence type="ECO:0000313" key="6">
    <source>
        <dbReference type="Proteomes" id="UP001303046"/>
    </source>
</evidence>
<accession>A0ABR1CGE5</accession>
<dbReference type="InterPro" id="IPR039417">
    <property type="entry name" value="Peptidase_C1A_papain-like"/>
</dbReference>
<dbReference type="Pfam" id="PF00112">
    <property type="entry name" value="Peptidase_C1"/>
    <property type="match status" value="1"/>
</dbReference>
<feature type="region of interest" description="Disordered" evidence="2">
    <location>
        <begin position="118"/>
        <end position="147"/>
    </location>
</feature>
<feature type="compositionally biased region" description="Pro residues" evidence="2">
    <location>
        <begin position="137"/>
        <end position="147"/>
    </location>
</feature>